<organism evidence="2 3">
    <name type="scientific">Microcella putealis</name>
    <dbReference type="NCBI Taxonomy" id="337005"/>
    <lineage>
        <taxon>Bacteria</taxon>
        <taxon>Bacillati</taxon>
        <taxon>Actinomycetota</taxon>
        <taxon>Actinomycetes</taxon>
        <taxon>Micrococcales</taxon>
        <taxon>Microbacteriaceae</taxon>
        <taxon>Microcella</taxon>
    </lineage>
</organism>
<feature type="region of interest" description="Disordered" evidence="1">
    <location>
        <begin position="1"/>
        <end position="33"/>
    </location>
</feature>
<sequence length="147" mass="15804">MAWLTKKRPAQGPAGTTSGDDAFTTDWSSDDPTGEIMVVHERSASASPPTAPISAGPVLDGAVSATVIEKVDGLMQQVQYDLSIGHHLEADQLLRERLKASRIELTDEQIDALVEELAPVDYARHARERLEAEEAEKAADAVGEGTR</sequence>
<dbReference type="EMBL" id="SGWW01000001">
    <property type="protein sequence ID" value="RZS59097.1"/>
    <property type="molecule type" value="Genomic_DNA"/>
</dbReference>
<dbReference type="AlphaFoldDB" id="A0A4Q7LX87"/>
<dbReference type="RefSeq" id="WP_130484212.1">
    <property type="nucleotide sequence ID" value="NZ_SGWW01000001.1"/>
</dbReference>
<evidence type="ECO:0000256" key="1">
    <source>
        <dbReference type="SAM" id="MobiDB-lite"/>
    </source>
</evidence>
<evidence type="ECO:0000313" key="2">
    <source>
        <dbReference type="EMBL" id="RZS59097.1"/>
    </source>
</evidence>
<gene>
    <name evidence="2" type="ORF">EV141_0314</name>
</gene>
<protein>
    <submittedName>
        <fullName evidence="2">Uncharacterized protein</fullName>
    </submittedName>
</protein>
<accession>A0A4Q7LX87</accession>
<feature type="compositionally biased region" description="Polar residues" evidence="1">
    <location>
        <begin position="14"/>
        <end position="27"/>
    </location>
</feature>
<dbReference type="OrthoDB" id="5116447at2"/>
<keyword evidence="3" id="KW-1185">Reference proteome</keyword>
<name>A0A4Q7LX87_9MICO</name>
<reference evidence="2 3" key="1">
    <citation type="journal article" date="2015" name="Stand. Genomic Sci.">
        <title>Genomic Encyclopedia of Bacterial and Archaeal Type Strains, Phase III: the genomes of soil and plant-associated and newly described type strains.</title>
        <authorList>
            <person name="Whitman W.B."/>
            <person name="Woyke T."/>
            <person name="Klenk H.P."/>
            <person name="Zhou Y."/>
            <person name="Lilburn T.G."/>
            <person name="Beck B.J."/>
            <person name="De Vos P."/>
            <person name="Vandamme P."/>
            <person name="Eisen J.A."/>
            <person name="Garrity G."/>
            <person name="Hugenholtz P."/>
            <person name="Kyrpides N.C."/>
        </authorList>
    </citation>
    <scope>NUCLEOTIDE SEQUENCE [LARGE SCALE GENOMIC DNA]</scope>
    <source>
        <strain evidence="2 3">CV2</strain>
    </source>
</reference>
<dbReference type="Proteomes" id="UP000293519">
    <property type="component" value="Unassembled WGS sequence"/>
</dbReference>
<proteinExistence type="predicted"/>
<comment type="caution">
    <text evidence="2">The sequence shown here is derived from an EMBL/GenBank/DDBJ whole genome shotgun (WGS) entry which is preliminary data.</text>
</comment>
<evidence type="ECO:0000313" key="3">
    <source>
        <dbReference type="Proteomes" id="UP000293519"/>
    </source>
</evidence>